<keyword evidence="2" id="KW-0378">Hydrolase</keyword>
<name>A0A9D1UM26_9CORY</name>
<dbReference type="SUPFAM" id="SSF53474">
    <property type="entry name" value="alpha/beta-Hydrolases"/>
    <property type="match status" value="1"/>
</dbReference>
<dbReference type="EMBL" id="DXGC01000070">
    <property type="protein sequence ID" value="HIW91531.1"/>
    <property type="molecule type" value="Genomic_DNA"/>
</dbReference>
<gene>
    <name evidence="2" type="ORF">H9870_07720</name>
</gene>
<dbReference type="GO" id="GO:0016787">
    <property type="term" value="F:hydrolase activity"/>
    <property type="evidence" value="ECO:0007669"/>
    <property type="project" value="UniProtKB-KW"/>
</dbReference>
<comment type="caution">
    <text evidence="2">The sequence shown here is derived from an EMBL/GenBank/DDBJ whole genome shotgun (WGS) entry which is preliminary data.</text>
</comment>
<dbReference type="Gene3D" id="3.40.50.1820">
    <property type="entry name" value="alpha/beta hydrolase"/>
    <property type="match status" value="1"/>
</dbReference>
<evidence type="ECO:0000313" key="3">
    <source>
        <dbReference type="Proteomes" id="UP000824190"/>
    </source>
</evidence>
<feature type="domain" description="Serine aminopeptidase S33" evidence="1">
    <location>
        <begin position="28"/>
        <end position="147"/>
    </location>
</feature>
<dbReference type="AlphaFoldDB" id="A0A9D1UM26"/>
<dbReference type="InterPro" id="IPR029058">
    <property type="entry name" value="AB_hydrolase_fold"/>
</dbReference>
<proteinExistence type="predicted"/>
<dbReference type="InterPro" id="IPR022742">
    <property type="entry name" value="Hydrolase_4"/>
</dbReference>
<organism evidence="2 3">
    <name type="scientific">Candidatus Corynebacterium avicola</name>
    <dbReference type="NCBI Taxonomy" id="2838527"/>
    <lineage>
        <taxon>Bacteria</taxon>
        <taxon>Bacillati</taxon>
        <taxon>Actinomycetota</taxon>
        <taxon>Actinomycetes</taxon>
        <taxon>Mycobacteriales</taxon>
        <taxon>Corynebacteriaceae</taxon>
        <taxon>Corynebacterium</taxon>
    </lineage>
</organism>
<dbReference type="Pfam" id="PF12146">
    <property type="entry name" value="Hydrolase_4"/>
    <property type="match status" value="1"/>
</dbReference>
<accession>A0A9D1UM26</accession>
<dbReference type="PIRSF" id="PIRSF037442">
    <property type="entry name" value="UCP037442_abhydr"/>
    <property type="match status" value="1"/>
</dbReference>
<dbReference type="InterPro" id="IPR017208">
    <property type="entry name" value="UCP037442_abhydr"/>
</dbReference>
<reference evidence="2" key="1">
    <citation type="journal article" date="2021" name="PeerJ">
        <title>Extensive microbial diversity within the chicken gut microbiome revealed by metagenomics and culture.</title>
        <authorList>
            <person name="Gilroy R."/>
            <person name="Ravi A."/>
            <person name="Getino M."/>
            <person name="Pursley I."/>
            <person name="Horton D.L."/>
            <person name="Alikhan N.F."/>
            <person name="Baker D."/>
            <person name="Gharbi K."/>
            <person name="Hall N."/>
            <person name="Watson M."/>
            <person name="Adriaenssens E.M."/>
            <person name="Foster-Nyarko E."/>
            <person name="Jarju S."/>
            <person name="Secka A."/>
            <person name="Antonio M."/>
            <person name="Oren A."/>
            <person name="Chaudhuri R.R."/>
            <person name="La Ragione R."/>
            <person name="Hildebrand F."/>
            <person name="Pallen M.J."/>
        </authorList>
    </citation>
    <scope>NUCLEOTIDE SEQUENCE</scope>
    <source>
        <strain evidence="2">CHK32-1732</strain>
    </source>
</reference>
<evidence type="ECO:0000259" key="1">
    <source>
        <dbReference type="Pfam" id="PF12146"/>
    </source>
</evidence>
<protein>
    <submittedName>
        <fullName evidence="2">Alpha/beta hydrolase</fullName>
    </submittedName>
</protein>
<evidence type="ECO:0000313" key="2">
    <source>
        <dbReference type="EMBL" id="HIW91531.1"/>
    </source>
</evidence>
<sequence>MSTGTTISLSADNGEPIVVTRRAPESADPRGAVIICPAIATPARFYDAVATWLASRGFLVYNFDYQGYGASARTALKDVTADYFTWAADAATVVDAVKDDLAELGHGTLPLTWLGHSLGSQYLGFTDTTKLDKAVITCGGTGWWQNSDPPSRYFVPLLWWVIAPVLSRTLGYFPGKKLRILGDIPGTVMLQWANFCRHREYLWDVHPEHVQTFADVTIPVTSITFSDDVIMSAKASEHLESYYTGTDLDARRYSPEELDRRSVNHMGLFRRGREDLWERLIEPELATVETR</sequence>
<dbReference type="Proteomes" id="UP000824190">
    <property type="component" value="Unassembled WGS sequence"/>
</dbReference>
<reference evidence="2" key="2">
    <citation type="submission" date="2021-04" db="EMBL/GenBank/DDBJ databases">
        <authorList>
            <person name="Gilroy R."/>
        </authorList>
    </citation>
    <scope>NUCLEOTIDE SEQUENCE</scope>
    <source>
        <strain evidence="2">CHK32-1732</strain>
    </source>
</reference>